<gene>
    <name evidence="8" type="ORF">RD792_016243</name>
</gene>
<feature type="compositionally biased region" description="Basic residues" evidence="6">
    <location>
        <begin position="88"/>
        <end position="99"/>
    </location>
</feature>
<evidence type="ECO:0000256" key="3">
    <source>
        <dbReference type="ARBA" id="ARBA00023125"/>
    </source>
</evidence>
<proteinExistence type="predicted"/>
<keyword evidence="9" id="KW-1185">Reference proteome</keyword>
<evidence type="ECO:0000259" key="7">
    <source>
        <dbReference type="PROSITE" id="PS51032"/>
    </source>
</evidence>
<feature type="compositionally biased region" description="Polar residues" evidence="6">
    <location>
        <begin position="168"/>
        <end position="181"/>
    </location>
</feature>
<keyword evidence="5" id="KW-0539">Nucleus</keyword>
<name>A0ABR0CKI2_9LAMI</name>
<feature type="domain" description="AP2/ERF" evidence="7">
    <location>
        <begin position="94"/>
        <end position="151"/>
    </location>
</feature>
<feature type="region of interest" description="Disordered" evidence="6">
    <location>
        <begin position="160"/>
        <end position="181"/>
    </location>
</feature>
<dbReference type="SUPFAM" id="SSF54171">
    <property type="entry name" value="DNA-binding domain"/>
    <property type="match status" value="1"/>
</dbReference>
<keyword evidence="3" id="KW-0238">DNA-binding</keyword>
<comment type="caution">
    <text evidence="8">The sequence shown here is derived from an EMBL/GenBank/DDBJ whole genome shotgun (WGS) entry which is preliminary data.</text>
</comment>
<dbReference type="Pfam" id="PF00847">
    <property type="entry name" value="AP2"/>
    <property type="match status" value="1"/>
</dbReference>
<sequence length="181" mass="20120">MNQNNFPETAIPAPPRRLTDEQESNIIVSALLHVITGAASTAPDSLQEFNFLSVSDDMETCSICRIKGCLGCNYFSEYDENASPAAGGKKRKKNYRGVRQRPSGKWASEIRDPHKAERVWLGTFETEEEAARAYDRAGIEFRGTKAKLNFPLEDYNYPSSSAVCSSSQHQDNVQNNSDGFS</sequence>
<dbReference type="InterPro" id="IPR044808">
    <property type="entry name" value="ERF_plant"/>
</dbReference>
<dbReference type="InterPro" id="IPR016177">
    <property type="entry name" value="DNA-bd_dom_sf"/>
</dbReference>
<dbReference type="Gene3D" id="3.30.730.10">
    <property type="entry name" value="AP2/ERF domain"/>
    <property type="match status" value="1"/>
</dbReference>
<feature type="region of interest" description="Disordered" evidence="6">
    <location>
        <begin position="82"/>
        <end position="106"/>
    </location>
</feature>
<evidence type="ECO:0000313" key="9">
    <source>
        <dbReference type="Proteomes" id="UP001291926"/>
    </source>
</evidence>
<dbReference type="PROSITE" id="PS51032">
    <property type="entry name" value="AP2_ERF"/>
    <property type="match status" value="1"/>
</dbReference>
<reference evidence="8 9" key="1">
    <citation type="journal article" date="2023" name="bioRxiv">
        <title>Genome report: Whole genome sequence and annotation of Penstemon davidsonii.</title>
        <authorList>
            <person name="Ostevik K.L."/>
            <person name="Alabady M."/>
            <person name="Zhang M."/>
            <person name="Rausher M.D."/>
        </authorList>
    </citation>
    <scope>NUCLEOTIDE SEQUENCE [LARGE SCALE GENOMIC DNA]</scope>
    <source>
        <strain evidence="8">DNT005</strain>
        <tissue evidence="8">Whole leaf</tissue>
    </source>
</reference>
<evidence type="ECO:0000256" key="5">
    <source>
        <dbReference type="ARBA" id="ARBA00023242"/>
    </source>
</evidence>
<evidence type="ECO:0000256" key="4">
    <source>
        <dbReference type="ARBA" id="ARBA00023163"/>
    </source>
</evidence>
<dbReference type="InterPro" id="IPR036955">
    <property type="entry name" value="AP2/ERF_dom_sf"/>
</dbReference>
<dbReference type="SMART" id="SM00380">
    <property type="entry name" value="AP2"/>
    <property type="match status" value="1"/>
</dbReference>
<evidence type="ECO:0000256" key="1">
    <source>
        <dbReference type="ARBA" id="ARBA00004123"/>
    </source>
</evidence>
<evidence type="ECO:0000256" key="2">
    <source>
        <dbReference type="ARBA" id="ARBA00023015"/>
    </source>
</evidence>
<comment type="subcellular location">
    <subcellularLocation>
        <location evidence="1">Nucleus</location>
    </subcellularLocation>
</comment>
<dbReference type="PRINTS" id="PR00367">
    <property type="entry name" value="ETHRSPELEMNT"/>
</dbReference>
<evidence type="ECO:0000256" key="6">
    <source>
        <dbReference type="SAM" id="MobiDB-lite"/>
    </source>
</evidence>
<protein>
    <recommendedName>
        <fullName evidence="7">AP2/ERF domain-containing protein</fullName>
    </recommendedName>
</protein>
<accession>A0ABR0CKI2</accession>
<dbReference type="EMBL" id="JAYDYQ010002688">
    <property type="protein sequence ID" value="KAK4477041.1"/>
    <property type="molecule type" value="Genomic_DNA"/>
</dbReference>
<organism evidence="8 9">
    <name type="scientific">Penstemon davidsonii</name>
    <dbReference type="NCBI Taxonomy" id="160366"/>
    <lineage>
        <taxon>Eukaryota</taxon>
        <taxon>Viridiplantae</taxon>
        <taxon>Streptophyta</taxon>
        <taxon>Embryophyta</taxon>
        <taxon>Tracheophyta</taxon>
        <taxon>Spermatophyta</taxon>
        <taxon>Magnoliopsida</taxon>
        <taxon>eudicotyledons</taxon>
        <taxon>Gunneridae</taxon>
        <taxon>Pentapetalae</taxon>
        <taxon>asterids</taxon>
        <taxon>lamiids</taxon>
        <taxon>Lamiales</taxon>
        <taxon>Plantaginaceae</taxon>
        <taxon>Cheloneae</taxon>
        <taxon>Penstemon</taxon>
    </lineage>
</organism>
<keyword evidence="4" id="KW-0804">Transcription</keyword>
<keyword evidence="2" id="KW-0805">Transcription regulation</keyword>
<dbReference type="InterPro" id="IPR001471">
    <property type="entry name" value="AP2/ERF_dom"/>
</dbReference>
<dbReference type="PANTHER" id="PTHR31190:SF181">
    <property type="entry name" value="OS02G0764700 PROTEIN"/>
    <property type="match status" value="1"/>
</dbReference>
<dbReference type="CDD" id="cd00018">
    <property type="entry name" value="AP2"/>
    <property type="match status" value="1"/>
</dbReference>
<dbReference type="PANTHER" id="PTHR31190">
    <property type="entry name" value="DNA-BINDING DOMAIN"/>
    <property type="match status" value="1"/>
</dbReference>
<dbReference type="Proteomes" id="UP001291926">
    <property type="component" value="Unassembled WGS sequence"/>
</dbReference>
<evidence type="ECO:0000313" key="8">
    <source>
        <dbReference type="EMBL" id="KAK4477041.1"/>
    </source>
</evidence>